<dbReference type="GO" id="GO:0005858">
    <property type="term" value="C:axonemal dynein complex"/>
    <property type="evidence" value="ECO:0007669"/>
    <property type="project" value="TreeGrafter"/>
</dbReference>
<dbReference type="EMBL" id="CAJOBJ010348791">
    <property type="protein sequence ID" value="CAF5205341.1"/>
    <property type="molecule type" value="Genomic_DNA"/>
</dbReference>
<keyword evidence="6" id="KW-0969">Cilium</keyword>
<evidence type="ECO:0000256" key="6">
    <source>
        <dbReference type="ARBA" id="ARBA00023069"/>
    </source>
</evidence>
<dbReference type="InterPro" id="IPR050687">
    <property type="entry name" value="Dynein_IC"/>
</dbReference>
<dbReference type="SMART" id="SM00320">
    <property type="entry name" value="WD40"/>
    <property type="match status" value="3"/>
</dbReference>
<keyword evidence="4" id="KW-0677">Repeat</keyword>
<dbReference type="GO" id="GO:0003341">
    <property type="term" value="P:cilium movement"/>
    <property type="evidence" value="ECO:0007669"/>
    <property type="project" value="TreeGrafter"/>
</dbReference>
<evidence type="ECO:0000256" key="4">
    <source>
        <dbReference type="ARBA" id="ARBA00022737"/>
    </source>
</evidence>
<keyword evidence="7" id="KW-0206">Cytoskeleton</keyword>
<evidence type="ECO:0000256" key="2">
    <source>
        <dbReference type="ARBA" id="ARBA00022490"/>
    </source>
</evidence>
<keyword evidence="5" id="KW-0282">Flagellum</keyword>
<evidence type="ECO:0000256" key="5">
    <source>
        <dbReference type="ARBA" id="ARBA00022846"/>
    </source>
</evidence>
<feature type="repeat" description="WD" evidence="12">
    <location>
        <begin position="26"/>
        <end position="58"/>
    </location>
</feature>
<dbReference type="GO" id="GO:0120293">
    <property type="term" value="C:dynein axonemal particle"/>
    <property type="evidence" value="ECO:0007669"/>
    <property type="project" value="UniProtKB-SubCell"/>
</dbReference>
<keyword evidence="8" id="KW-0966">Cell projection</keyword>
<comment type="caution">
    <text evidence="13">The sequence shown here is derived from an EMBL/GenBank/DDBJ whole genome shotgun (WGS) entry which is preliminary data.</text>
</comment>
<protein>
    <recommendedName>
        <fullName evidence="10">Dynein axonemal intermediate chain 4</fullName>
    </recommendedName>
    <alternativeName>
        <fullName evidence="11">WD repeat-containing protein 78</fullName>
    </alternativeName>
</protein>
<keyword evidence="2" id="KW-0963">Cytoplasm</keyword>
<gene>
    <name evidence="13" type="ORF">GIL414_LOCUS77935</name>
</gene>
<dbReference type="SUPFAM" id="SSF50978">
    <property type="entry name" value="WD40 repeat-like"/>
    <property type="match status" value="1"/>
</dbReference>
<keyword evidence="3 12" id="KW-0853">WD repeat</keyword>
<reference evidence="13" key="1">
    <citation type="submission" date="2021-02" db="EMBL/GenBank/DDBJ databases">
        <authorList>
            <person name="Nowell W R."/>
        </authorList>
    </citation>
    <scope>NUCLEOTIDE SEQUENCE</scope>
</reference>
<sequence>SYLCGTDEGSIHRCSTIYNEKYLESYIGHTGPVYKVHWSPFAENIFLSASADWTVRLWMIGCDQSCMIVSSSNSKIFFDAIWSPKSSTMFCCVSENTIEIWDLSKSTLDPICIATSANQRTLTSIAYATDSDCVLVGTSDGAVWIYHLANLSSSANANDLITIVQQNLLGQLGSREKNNIYRETSFTSIQSN</sequence>
<dbReference type="Proteomes" id="UP000681720">
    <property type="component" value="Unassembled WGS sequence"/>
</dbReference>
<evidence type="ECO:0000256" key="11">
    <source>
        <dbReference type="ARBA" id="ARBA00041557"/>
    </source>
</evidence>
<dbReference type="InterPro" id="IPR001680">
    <property type="entry name" value="WD40_rpt"/>
</dbReference>
<dbReference type="GO" id="GO:0045504">
    <property type="term" value="F:dynein heavy chain binding"/>
    <property type="evidence" value="ECO:0007669"/>
    <property type="project" value="TreeGrafter"/>
</dbReference>
<dbReference type="InterPro" id="IPR015943">
    <property type="entry name" value="WD40/YVTN_repeat-like_dom_sf"/>
</dbReference>
<dbReference type="InterPro" id="IPR036322">
    <property type="entry name" value="WD40_repeat_dom_sf"/>
</dbReference>
<proteinExistence type="predicted"/>
<evidence type="ECO:0000256" key="3">
    <source>
        <dbReference type="ARBA" id="ARBA00022574"/>
    </source>
</evidence>
<dbReference type="PROSITE" id="PS50294">
    <property type="entry name" value="WD_REPEATS_REGION"/>
    <property type="match status" value="1"/>
</dbReference>
<dbReference type="PANTHER" id="PTHR12442:SF12">
    <property type="entry name" value="DYNEIN AXONEMAL INTERMEDIATE CHAIN 4"/>
    <property type="match status" value="1"/>
</dbReference>
<accession>A0A8S3IVR6</accession>
<dbReference type="PANTHER" id="PTHR12442">
    <property type="entry name" value="DYNEIN INTERMEDIATE CHAIN"/>
    <property type="match status" value="1"/>
</dbReference>
<organism evidence="13 14">
    <name type="scientific">Rotaria magnacalcarata</name>
    <dbReference type="NCBI Taxonomy" id="392030"/>
    <lineage>
        <taxon>Eukaryota</taxon>
        <taxon>Metazoa</taxon>
        <taxon>Spiralia</taxon>
        <taxon>Gnathifera</taxon>
        <taxon>Rotifera</taxon>
        <taxon>Eurotatoria</taxon>
        <taxon>Bdelloidea</taxon>
        <taxon>Philodinida</taxon>
        <taxon>Philodinidae</taxon>
        <taxon>Rotaria</taxon>
    </lineage>
</organism>
<evidence type="ECO:0000256" key="8">
    <source>
        <dbReference type="ARBA" id="ARBA00023273"/>
    </source>
</evidence>
<evidence type="ECO:0000256" key="12">
    <source>
        <dbReference type="PROSITE-ProRule" id="PRU00221"/>
    </source>
</evidence>
<comment type="subcellular location">
    <subcellularLocation>
        <location evidence="1">Cytoplasm</location>
        <location evidence="1">Cytoskeleton</location>
        <location evidence="1">Flagellum axoneme</location>
    </subcellularLocation>
    <subcellularLocation>
        <location evidence="9">Dynein axonemal particle</location>
    </subcellularLocation>
</comment>
<evidence type="ECO:0000256" key="10">
    <source>
        <dbReference type="ARBA" id="ARBA00040002"/>
    </source>
</evidence>
<dbReference type="GO" id="GO:0045503">
    <property type="term" value="F:dynein light chain binding"/>
    <property type="evidence" value="ECO:0007669"/>
    <property type="project" value="TreeGrafter"/>
</dbReference>
<dbReference type="Gene3D" id="2.130.10.10">
    <property type="entry name" value="YVTN repeat-like/Quinoprotein amine dehydrogenase"/>
    <property type="match status" value="1"/>
</dbReference>
<name>A0A8S3IVR6_9BILA</name>
<feature type="non-terminal residue" evidence="13">
    <location>
        <position position="1"/>
    </location>
</feature>
<evidence type="ECO:0000256" key="1">
    <source>
        <dbReference type="ARBA" id="ARBA00004611"/>
    </source>
</evidence>
<evidence type="ECO:0000313" key="13">
    <source>
        <dbReference type="EMBL" id="CAF5205341.1"/>
    </source>
</evidence>
<dbReference type="PROSITE" id="PS50082">
    <property type="entry name" value="WD_REPEATS_2"/>
    <property type="match status" value="1"/>
</dbReference>
<evidence type="ECO:0000256" key="7">
    <source>
        <dbReference type="ARBA" id="ARBA00023212"/>
    </source>
</evidence>
<dbReference type="Pfam" id="PF00400">
    <property type="entry name" value="WD40"/>
    <property type="match status" value="1"/>
</dbReference>
<evidence type="ECO:0000313" key="14">
    <source>
        <dbReference type="Proteomes" id="UP000681720"/>
    </source>
</evidence>
<evidence type="ECO:0000256" key="9">
    <source>
        <dbReference type="ARBA" id="ARBA00024190"/>
    </source>
</evidence>
<dbReference type="AlphaFoldDB" id="A0A8S3IVR6"/>